<dbReference type="AlphaFoldDB" id="A0A2P5IEG8"/>
<proteinExistence type="predicted"/>
<dbReference type="InParanoid" id="A0A2P5IEG8"/>
<comment type="caution">
    <text evidence="2">The sequence shown here is derived from an EMBL/GenBank/DDBJ whole genome shotgun (WGS) entry which is preliminary data.</text>
</comment>
<dbReference type="EMBL" id="MAVT02000028">
    <property type="protein sequence ID" value="POS80901.1"/>
    <property type="molecule type" value="Genomic_DNA"/>
</dbReference>
<name>A0A2P5IEG8_DIAHE</name>
<dbReference type="Proteomes" id="UP000094444">
    <property type="component" value="Unassembled WGS sequence"/>
</dbReference>
<keyword evidence="3" id="KW-1185">Reference proteome</keyword>
<sequence>MQSAFSILKAFVVLAGVSAALPGPWSVPPEHLEILALRRATPLNPDAVTDVRCWNTEERIIFHEENAAQLAICDGISGSTSQCVGSPKTTVGRRGTAKFTLTALKEGAKINISKVRWEECVHAARAVCPTGSLSATCRGGATVGDVGFVLENPGMENKR</sequence>
<evidence type="ECO:0008006" key="4">
    <source>
        <dbReference type="Google" id="ProtNLM"/>
    </source>
</evidence>
<organism evidence="2 3">
    <name type="scientific">Diaporthe helianthi</name>
    <dbReference type="NCBI Taxonomy" id="158607"/>
    <lineage>
        <taxon>Eukaryota</taxon>
        <taxon>Fungi</taxon>
        <taxon>Dikarya</taxon>
        <taxon>Ascomycota</taxon>
        <taxon>Pezizomycotina</taxon>
        <taxon>Sordariomycetes</taxon>
        <taxon>Sordariomycetidae</taxon>
        <taxon>Diaporthales</taxon>
        <taxon>Diaporthaceae</taxon>
        <taxon>Diaporthe</taxon>
    </lineage>
</organism>
<dbReference type="STRING" id="158607.A0A2P5IEG8"/>
<gene>
    <name evidence="2" type="ORF">DHEL01_v200720</name>
</gene>
<accession>A0A2P5IEG8</accession>
<evidence type="ECO:0000313" key="3">
    <source>
        <dbReference type="Proteomes" id="UP000094444"/>
    </source>
</evidence>
<dbReference type="OrthoDB" id="2097653at2759"/>
<reference evidence="2" key="1">
    <citation type="submission" date="2017-09" db="EMBL/GenBank/DDBJ databases">
        <title>Polyketide synthases of a Diaporthe helianthi virulent isolate.</title>
        <authorList>
            <person name="Baroncelli R."/>
        </authorList>
    </citation>
    <scope>NUCLEOTIDE SEQUENCE [LARGE SCALE GENOMIC DNA]</scope>
    <source>
        <strain evidence="2">7/96</strain>
    </source>
</reference>
<feature type="chain" id="PRO_5015166939" description="Ecp2 effector protein domain-containing protein" evidence="1">
    <location>
        <begin position="20"/>
        <end position="159"/>
    </location>
</feature>
<evidence type="ECO:0000313" key="2">
    <source>
        <dbReference type="EMBL" id="POS80901.1"/>
    </source>
</evidence>
<keyword evidence="1" id="KW-0732">Signal</keyword>
<feature type="signal peptide" evidence="1">
    <location>
        <begin position="1"/>
        <end position="19"/>
    </location>
</feature>
<protein>
    <recommendedName>
        <fullName evidence="4">Ecp2 effector protein domain-containing protein</fullName>
    </recommendedName>
</protein>
<evidence type="ECO:0000256" key="1">
    <source>
        <dbReference type="SAM" id="SignalP"/>
    </source>
</evidence>